<dbReference type="EMBL" id="JACEIK010002899">
    <property type="protein sequence ID" value="MCD9639393.1"/>
    <property type="molecule type" value="Genomic_DNA"/>
</dbReference>
<keyword evidence="3" id="KW-1185">Reference proteome</keyword>
<accession>A0ABS8UXB5</accession>
<feature type="region of interest" description="Disordered" evidence="1">
    <location>
        <begin position="13"/>
        <end position="39"/>
    </location>
</feature>
<protein>
    <submittedName>
        <fullName evidence="2">Uncharacterized protein</fullName>
    </submittedName>
</protein>
<sequence>MVWLETQLRKRTSAQLNHSAQPNASVQRASSQNSPNSNPFCSKFSSQNFFCRRRRFIRRIFSVKLIYC</sequence>
<evidence type="ECO:0000313" key="2">
    <source>
        <dbReference type="EMBL" id="MCD9639393.1"/>
    </source>
</evidence>
<gene>
    <name evidence="2" type="ORF">HAX54_023836</name>
</gene>
<dbReference type="Proteomes" id="UP000823775">
    <property type="component" value="Unassembled WGS sequence"/>
</dbReference>
<name>A0ABS8UXB5_DATST</name>
<evidence type="ECO:0000256" key="1">
    <source>
        <dbReference type="SAM" id="MobiDB-lite"/>
    </source>
</evidence>
<organism evidence="2 3">
    <name type="scientific">Datura stramonium</name>
    <name type="common">Jimsonweed</name>
    <name type="synonym">Common thornapple</name>
    <dbReference type="NCBI Taxonomy" id="4076"/>
    <lineage>
        <taxon>Eukaryota</taxon>
        <taxon>Viridiplantae</taxon>
        <taxon>Streptophyta</taxon>
        <taxon>Embryophyta</taxon>
        <taxon>Tracheophyta</taxon>
        <taxon>Spermatophyta</taxon>
        <taxon>Magnoliopsida</taxon>
        <taxon>eudicotyledons</taxon>
        <taxon>Gunneridae</taxon>
        <taxon>Pentapetalae</taxon>
        <taxon>asterids</taxon>
        <taxon>lamiids</taxon>
        <taxon>Solanales</taxon>
        <taxon>Solanaceae</taxon>
        <taxon>Solanoideae</taxon>
        <taxon>Datureae</taxon>
        <taxon>Datura</taxon>
    </lineage>
</organism>
<proteinExistence type="predicted"/>
<evidence type="ECO:0000313" key="3">
    <source>
        <dbReference type="Proteomes" id="UP000823775"/>
    </source>
</evidence>
<comment type="caution">
    <text evidence="2">The sequence shown here is derived from an EMBL/GenBank/DDBJ whole genome shotgun (WGS) entry which is preliminary data.</text>
</comment>
<reference evidence="2 3" key="1">
    <citation type="journal article" date="2021" name="BMC Genomics">
        <title>Datura genome reveals duplications of psychoactive alkaloid biosynthetic genes and high mutation rate following tissue culture.</title>
        <authorList>
            <person name="Rajewski A."/>
            <person name="Carter-House D."/>
            <person name="Stajich J."/>
            <person name="Litt A."/>
        </authorList>
    </citation>
    <scope>NUCLEOTIDE SEQUENCE [LARGE SCALE GENOMIC DNA]</scope>
    <source>
        <strain evidence="2">AR-01</strain>
    </source>
</reference>